<dbReference type="AlphaFoldDB" id="I5B798"/>
<sequence length="212" mass="23335">MDTQGAFAAKIYDPVLFFALKNIRQDIIRLIPDHDARILDLCCGTGDQLRRLSNAGFSNLTGVDISSDMLKVARKGNKIAKLMECDVQHTGLPGASFDIIIISLAVHEKSAQMQNNMLAEANRLLAPGGQLILVDFSLDDQAKMMSKIAATIIERLAGEAHYRNFKTYVKKGGMISVIQGRFKIRQQIRHAQGVISIWTVTASNHNLSASLL</sequence>
<keyword evidence="2" id="KW-0830">Ubiquinone</keyword>
<name>I5B798_9BACT</name>
<dbReference type="PANTHER" id="PTHR42912">
    <property type="entry name" value="METHYLTRANSFERASE"/>
    <property type="match status" value="1"/>
</dbReference>
<evidence type="ECO:0000313" key="2">
    <source>
        <dbReference type="EMBL" id="EIM65361.1"/>
    </source>
</evidence>
<protein>
    <submittedName>
        <fullName evidence="2">Methylase involved in ubiquinone/menaquinone biosynthesis</fullName>
    </submittedName>
</protein>
<keyword evidence="3" id="KW-1185">Reference proteome</keyword>
<gene>
    <name evidence="2" type="ORF">DespoDRAFT_03610</name>
</gene>
<dbReference type="InterPro" id="IPR050508">
    <property type="entry name" value="Methyltransf_Superfamily"/>
</dbReference>
<dbReference type="Pfam" id="PF13649">
    <property type="entry name" value="Methyltransf_25"/>
    <property type="match status" value="1"/>
</dbReference>
<dbReference type="HOGENOM" id="CLU_037990_1_2_7"/>
<dbReference type="RefSeq" id="WP_004075474.1">
    <property type="nucleotide sequence ID" value="NZ_CM001488.1"/>
</dbReference>
<dbReference type="GO" id="GO:0032259">
    <property type="term" value="P:methylation"/>
    <property type="evidence" value="ECO:0007669"/>
    <property type="project" value="UniProtKB-KW"/>
</dbReference>
<dbReference type="STRING" id="879212.DespoDRAFT_03610"/>
<keyword evidence="2" id="KW-0489">Methyltransferase</keyword>
<dbReference type="EMBL" id="CM001488">
    <property type="protein sequence ID" value="EIM65361.1"/>
    <property type="molecule type" value="Genomic_DNA"/>
</dbReference>
<feature type="domain" description="Methyltransferase" evidence="1">
    <location>
        <begin position="38"/>
        <end position="129"/>
    </location>
</feature>
<dbReference type="InterPro" id="IPR041698">
    <property type="entry name" value="Methyltransf_25"/>
</dbReference>
<dbReference type="InterPro" id="IPR029063">
    <property type="entry name" value="SAM-dependent_MTases_sf"/>
</dbReference>
<dbReference type="SUPFAM" id="SSF53335">
    <property type="entry name" value="S-adenosyl-L-methionine-dependent methyltransferases"/>
    <property type="match status" value="1"/>
</dbReference>
<reference evidence="2 3" key="2">
    <citation type="submission" date="2012-02" db="EMBL/GenBank/DDBJ databases">
        <title>Improved High-Quality Draft sequence of Desulfobacter postgatei 2ac9.</title>
        <authorList>
            <consortium name="US DOE Joint Genome Institute"/>
            <person name="Lucas S."/>
            <person name="Han J."/>
            <person name="Lapidus A."/>
            <person name="Cheng J.-F."/>
            <person name="Goodwin L."/>
            <person name="Pitluck S."/>
            <person name="Peters L."/>
            <person name="Ovchinnikova G."/>
            <person name="Held B."/>
            <person name="Detter J.C."/>
            <person name="Han C."/>
            <person name="Tapia R."/>
            <person name="Land M."/>
            <person name="Hauser L."/>
            <person name="Kyrpides N."/>
            <person name="Ivanova N."/>
            <person name="Pagani I."/>
            <person name="Orellana R."/>
            <person name="Lovley D."/>
            <person name="Woyke T."/>
        </authorList>
    </citation>
    <scope>NUCLEOTIDE SEQUENCE [LARGE SCALE GENOMIC DNA]</scope>
    <source>
        <strain evidence="2 3">2ac9</strain>
    </source>
</reference>
<dbReference type="GO" id="GO:0008168">
    <property type="term" value="F:methyltransferase activity"/>
    <property type="evidence" value="ECO:0007669"/>
    <property type="project" value="UniProtKB-KW"/>
</dbReference>
<evidence type="ECO:0000259" key="1">
    <source>
        <dbReference type="Pfam" id="PF13649"/>
    </source>
</evidence>
<reference evidence="2 3" key="1">
    <citation type="submission" date="2011-09" db="EMBL/GenBank/DDBJ databases">
        <authorList>
            <consortium name="US DOE Joint Genome Institute (JGI-PGF)"/>
            <person name="Lucas S."/>
            <person name="Han J."/>
            <person name="Lapidus A."/>
            <person name="Cheng J.-F."/>
            <person name="Goodwin L."/>
            <person name="Pitluck S."/>
            <person name="Peters L."/>
            <person name="Land M.L."/>
            <person name="Hauser L."/>
            <person name="Orellana R."/>
            <person name="Lovley D."/>
            <person name="Woyke T.J."/>
        </authorList>
    </citation>
    <scope>NUCLEOTIDE SEQUENCE [LARGE SCALE GENOMIC DNA]</scope>
    <source>
        <strain evidence="2 3">2ac9</strain>
    </source>
</reference>
<dbReference type="Proteomes" id="UP000005778">
    <property type="component" value="Chromosome"/>
</dbReference>
<dbReference type="eggNOG" id="COG2226">
    <property type="taxonomic scope" value="Bacteria"/>
</dbReference>
<organism evidence="2 3">
    <name type="scientific">Desulfobacter postgatei 2ac9</name>
    <dbReference type="NCBI Taxonomy" id="879212"/>
    <lineage>
        <taxon>Bacteria</taxon>
        <taxon>Pseudomonadati</taxon>
        <taxon>Thermodesulfobacteriota</taxon>
        <taxon>Desulfobacteria</taxon>
        <taxon>Desulfobacterales</taxon>
        <taxon>Desulfobacteraceae</taxon>
        <taxon>Desulfobacter</taxon>
    </lineage>
</organism>
<keyword evidence="2" id="KW-0808">Transferase</keyword>
<dbReference type="OrthoDB" id="9808140at2"/>
<dbReference type="Gene3D" id="3.40.50.150">
    <property type="entry name" value="Vaccinia Virus protein VP39"/>
    <property type="match status" value="1"/>
</dbReference>
<evidence type="ECO:0000313" key="3">
    <source>
        <dbReference type="Proteomes" id="UP000005778"/>
    </source>
</evidence>
<accession>I5B798</accession>
<dbReference type="CDD" id="cd02440">
    <property type="entry name" value="AdoMet_MTases"/>
    <property type="match status" value="1"/>
</dbReference>
<proteinExistence type="predicted"/>